<sequence>MSIVSPEHAGRLEKNNILLSRIQTHKSLEFISKDCLSLLKVSQGLSWYSIATMGVRPHTCPAAGIASGITDAKEPMKTRVDFLAIEQIATPARQI</sequence>
<accession>A0A2P4YMY3</accession>
<protein>
    <submittedName>
        <fullName evidence="1">Uncharacterized protein</fullName>
    </submittedName>
</protein>
<evidence type="ECO:0000313" key="2">
    <source>
        <dbReference type="Proteomes" id="UP000237271"/>
    </source>
</evidence>
<evidence type="ECO:0000313" key="1">
    <source>
        <dbReference type="EMBL" id="POM79136.1"/>
    </source>
</evidence>
<dbReference type="AlphaFoldDB" id="A0A2P4YMY3"/>
<gene>
    <name evidence="1" type="ORF">PHPALM_3256</name>
</gene>
<proteinExistence type="predicted"/>
<keyword evidence="2" id="KW-1185">Reference proteome</keyword>
<dbReference type="Proteomes" id="UP000237271">
    <property type="component" value="Unassembled WGS sequence"/>
</dbReference>
<organism evidence="1 2">
    <name type="scientific">Phytophthora palmivora</name>
    <dbReference type="NCBI Taxonomy" id="4796"/>
    <lineage>
        <taxon>Eukaryota</taxon>
        <taxon>Sar</taxon>
        <taxon>Stramenopiles</taxon>
        <taxon>Oomycota</taxon>
        <taxon>Peronosporomycetes</taxon>
        <taxon>Peronosporales</taxon>
        <taxon>Peronosporaceae</taxon>
        <taxon>Phytophthora</taxon>
    </lineage>
</organism>
<comment type="caution">
    <text evidence="1">The sequence shown here is derived from an EMBL/GenBank/DDBJ whole genome shotgun (WGS) entry which is preliminary data.</text>
</comment>
<reference evidence="1 2" key="1">
    <citation type="journal article" date="2017" name="Genome Biol. Evol.">
        <title>Phytophthora megakarya and P. palmivora, closely related causal agents of cacao black pod rot, underwent increases in genome sizes and gene numbers by different mechanisms.</title>
        <authorList>
            <person name="Ali S.S."/>
            <person name="Shao J."/>
            <person name="Lary D.J."/>
            <person name="Kronmiller B."/>
            <person name="Shen D."/>
            <person name="Strem M.D."/>
            <person name="Amoako-Attah I."/>
            <person name="Akrofi A.Y."/>
            <person name="Begoude B.A."/>
            <person name="Ten Hoopen G.M."/>
            <person name="Coulibaly K."/>
            <person name="Kebe B.I."/>
            <person name="Melnick R.L."/>
            <person name="Guiltinan M.J."/>
            <person name="Tyler B.M."/>
            <person name="Meinhardt L.W."/>
            <person name="Bailey B.A."/>
        </authorList>
    </citation>
    <scope>NUCLEOTIDE SEQUENCE [LARGE SCALE GENOMIC DNA]</scope>
    <source>
        <strain evidence="2">sbr112.9</strain>
    </source>
</reference>
<name>A0A2P4YMY3_9STRA</name>
<dbReference type="EMBL" id="NCKW01001836">
    <property type="protein sequence ID" value="POM79136.1"/>
    <property type="molecule type" value="Genomic_DNA"/>
</dbReference>